<gene>
    <name evidence="4" type="ORF">OCK74_06920</name>
</gene>
<organism evidence="4 5">
    <name type="scientific">Paraflavisolibacter caeni</name>
    <dbReference type="NCBI Taxonomy" id="2982496"/>
    <lineage>
        <taxon>Bacteria</taxon>
        <taxon>Pseudomonadati</taxon>
        <taxon>Bacteroidota</taxon>
        <taxon>Chitinophagia</taxon>
        <taxon>Chitinophagales</taxon>
        <taxon>Chitinophagaceae</taxon>
        <taxon>Paraflavisolibacter</taxon>
    </lineage>
</organism>
<feature type="chain" id="PRO_5040970372" evidence="1">
    <location>
        <begin position="21"/>
        <end position="611"/>
    </location>
</feature>
<evidence type="ECO:0000256" key="1">
    <source>
        <dbReference type="SAM" id="SignalP"/>
    </source>
</evidence>
<dbReference type="InterPro" id="IPR025150">
    <property type="entry name" value="GH123_cat"/>
</dbReference>
<sequence>MKNKIIVFCCCILIYGITHAQQFKGQMNIAAVPAPNMHYQEEYTFDKPVDPAKWNSQTAGMHVSFGSTDKLYFRTEVPDLDKQASTWKETGWKGERLNAQLLVWSPDTIQQVRLKCNDLKHSNGKVIGKNNIKVNMVRYVVSNYPYGVKDATCGESPYKNAYLMPDRFEAFDRFEIPGKTVRPIWISVDVPADAEAGIYSGDIEVLSEKSRSVLTIKLKIQNQVLPKPGEWKHRFDLWQNPWVVAWYNRIEPWSEEHKVMLEKHLKLYADAGGKFITTYAVHSPWSDNSYMIEGTMIEWIKQNNGAWKFDYKIFDEYVELAMKAGINDAITVYTLLPWGNRFRYMEEATGNYVYEVWPPESKEFKSFWHTFLTDLEKHLQQKGWFEKTYLGINENEMKQTLAAIKVVKEHPAKWKITYAGNWHTELDTLLDDYCFLYGNESNQQQVKARSARGATTTYYVCCNPPVPNNFVFSPPIEGRWISWYSAAFGYDGFLRWAYDAWPADPSRDARHTLWPAGDCFLVYPGGASGIRFEKLREGIVDFEKIRIIRALASKSTDKTVKNLLKQLDQHMKVFVPERAFDEKKIAKDVQKGNDLIEQLSDKLASNEMVFK</sequence>
<evidence type="ECO:0000259" key="3">
    <source>
        <dbReference type="Pfam" id="PF22680"/>
    </source>
</evidence>
<proteinExistence type="predicted"/>
<keyword evidence="5" id="KW-1185">Reference proteome</keyword>
<evidence type="ECO:0000259" key="2">
    <source>
        <dbReference type="Pfam" id="PF13320"/>
    </source>
</evidence>
<feature type="signal peptide" evidence="1">
    <location>
        <begin position="1"/>
        <end position="20"/>
    </location>
</feature>
<dbReference type="Pfam" id="PF22680">
    <property type="entry name" value="Glyco_hydro_123_N_2"/>
    <property type="match status" value="1"/>
</dbReference>
<accession>A0A9X3BHK1</accession>
<protein>
    <submittedName>
        <fullName evidence="4">DUF4091 domain-containing protein</fullName>
    </submittedName>
</protein>
<keyword evidence="1" id="KW-0732">Signal</keyword>
<reference evidence="4" key="2">
    <citation type="submission" date="2023-04" db="EMBL/GenBank/DDBJ databases">
        <title>Paracnuella aquatica gen. nov., sp. nov., a member of the family Chitinophagaceae isolated from a hot spring.</title>
        <authorList>
            <person name="Wang C."/>
        </authorList>
    </citation>
    <scope>NUCLEOTIDE SEQUENCE</scope>
    <source>
        <strain evidence="4">LB-8</strain>
    </source>
</reference>
<dbReference type="Pfam" id="PF13320">
    <property type="entry name" value="GH123_cat"/>
    <property type="match status" value="1"/>
</dbReference>
<reference evidence="4" key="1">
    <citation type="submission" date="2022-09" db="EMBL/GenBank/DDBJ databases">
        <authorList>
            <person name="Yuan C."/>
            <person name="Ke Z."/>
        </authorList>
    </citation>
    <scope>NUCLEOTIDE SEQUENCE</scope>
    <source>
        <strain evidence="4">LB-8</strain>
    </source>
</reference>
<evidence type="ECO:0000313" key="5">
    <source>
        <dbReference type="Proteomes" id="UP001155483"/>
    </source>
</evidence>
<dbReference type="AlphaFoldDB" id="A0A9X3BHK1"/>
<dbReference type="InterPro" id="IPR053850">
    <property type="entry name" value="Glyco_hydro_123_N_2"/>
</dbReference>
<dbReference type="EMBL" id="JAOTIF010000003">
    <property type="protein sequence ID" value="MCU7548843.1"/>
    <property type="molecule type" value="Genomic_DNA"/>
</dbReference>
<feature type="domain" description="Glycoside hydrolase 123 N-terminal" evidence="3">
    <location>
        <begin position="65"/>
        <end position="206"/>
    </location>
</feature>
<evidence type="ECO:0000313" key="4">
    <source>
        <dbReference type="EMBL" id="MCU7548843.1"/>
    </source>
</evidence>
<dbReference type="Proteomes" id="UP001155483">
    <property type="component" value="Unassembled WGS sequence"/>
</dbReference>
<comment type="caution">
    <text evidence="4">The sequence shown here is derived from an EMBL/GenBank/DDBJ whole genome shotgun (WGS) entry which is preliminary data.</text>
</comment>
<feature type="domain" description="Glycoside hydrolase 123 catalytic" evidence="2">
    <location>
        <begin position="238"/>
        <end position="547"/>
    </location>
</feature>
<name>A0A9X3BHK1_9BACT</name>
<dbReference type="RefSeq" id="WP_279296288.1">
    <property type="nucleotide sequence ID" value="NZ_JAOTIF010000003.1"/>
</dbReference>